<evidence type="ECO:0000313" key="3">
    <source>
        <dbReference type="EMBL" id="KAF7367821.1"/>
    </source>
</evidence>
<dbReference type="AlphaFoldDB" id="A0A8H6Z0V9"/>
<feature type="domain" description="DUF6534" evidence="2">
    <location>
        <begin position="177"/>
        <end position="264"/>
    </location>
</feature>
<keyword evidence="4" id="KW-1185">Reference proteome</keyword>
<feature type="transmembrane region" description="Helical" evidence="1">
    <location>
        <begin position="49"/>
        <end position="75"/>
    </location>
</feature>
<feature type="transmembrane region" description="Helical" evidence="1">
    <location>
        <begin position="173"/>
        <end position="193"/>
    </location>
</feature>
<gene>
    <name evidence="3" type="ORF">MSAN_00846500</name>
</gene>
<evidence type="ECO:0000259" key="2">
    <source>
        <dbReference type="Pfam" id="PF20152"/>
    </source>
</evidence>
<evidence type="ECO:0000313" key="4">
    <source>
        <dbReference type="Proteomes" id="UP000623467"/>
    </source>
</evidence>
<dbReference type="EMBL" id="JACAZH010000005">
    <property type="protein sequence ID" value="KAF7367821.1"/>
    <property type="molecule type" value="Genomic_DNA"/>
</dbReference>
<dbReference type="PANTHER" id="PTHR40465:SF1">
    <property type="entry name" value="DUF6534 DOMAIN-CONTAINING PROTEIN"/>
    <property type="match status" value="1"/>
</dbReference>
<accession>A0A8H6Z0V9</accession>
<dbReference type="OrthoDB" id="2535105at2759"/>
<keyword evidence="1" id="KW-0812">Transmembrane</keyword>
<evidence type="ECO:0000256" key="1">
    <source>
        <dbReference type="SAM" id="Phobius"/>
    </source>
</evidence>
<reference evidence="3" key="1">
    <citation type="submission" date="2020-05" db="EMBL/GenBank/DDBJ databases">
        <title>Mycena genomes resolve the evolution of fungal bioluminescence.</title>
        <authorList>
            <person name="Tsai I.J."/>
        </authorList>
    </citation>
    <scope>NUCLEOTIDE SEQUENCE</scope>
    <source>
        <strain evidence="3">160909Yilan</strain>
    </source>
</reference>
<dbReference type="Pfam" id="PF20152">
    <property type="entry name" value="DUF6534"/>
    <property type="match status" value="1"/>
</dbReference>
<protein>
    <recommendedName>
        <fullName evidence="2">DUF6534 domain-containing protein</fullName>
    </recommendedName>
</protein>
<name>A0A8H6Z0V9_9AGAR</name>
<proteinExistence type="predicted"/>
<organism evidence="3 4">
    <name type="scientific">Mycena sanguinolenta</name>
    <dbReference type="NCBI Taxonomy" id="230812"/>
    <lineage>
        <taxon>Eukaryota</taxon>
        <taxon>Fungi</taxon>
        <taxon>Dikarya</taxon>
        <taxon>Basidiomycota</taxon>
        <taxon>Agaricomycotina</taxon>
        <taxon>Agaricomycetes</taxon>
        <taxon>Agaricomycetidae</taxon>
        <taxon>Agaricales</taxon>
        <taxon>Marasmiineae</taxon>
        <taxon>Mycenaceae</taxon>
        <taxon>Mycena</taxon>
    </lineage>
</organism>
<dbReference type="Proteomes" id="UP000623467">
    <property type="component" value="Unassembled WGS sequence"/>
</dbReference>
<sequence length="308" mass="34220">MSAPSFDANGTLGALLIGTLVSYMLFGVATIQGYNYYVRFPDDSRKIKALVTAVWFGELGHVICIGHSLYAMVITEYGHPERLARLPNSLFCCDFLGRFDLLTCTAVQSFFAFRIYALLKSLWLPRIGLWLLCICWAMSLFRVLPGSIVLFAYGINEPIAKLEGDWAWLFDSVWTVSAANDLLIAGALVFVLYRQRARVLKNTVAIVDKLIAWTIETGVVTSMASLIMLAVFLSLPATFSFLAIFVIVSRLYSISLFASLNSRATLRTQQEEITLPTLPTTINTTLARPPNVTGSVEMNKVIGTPYDW</sequence>
<feature type="transmembrane region" description="Helical" evidence="1">
    <location>
        <begin position="239"/>
        <end position="260"/>
    </location>
</feature>
<keyword evidence="1" id="KW-1133">Transmembrane helix</keyword>
<dbReference type="PANTHER" id="PTHR40465">
    <property type="entry name" value="CHROMOSOME 1, WHOLE GENOME SHOTGUN SEQUENCE"/>
    <property type="match status" value="1"/>
</dbReference>
<dbReference type="InterPro" id="IPR045339">
    <property type="entry name" value="DUF6534"/>
</dbReference>
<feature type="transmembrane region" description="Helical" evidence="1">
    <location>
        <begin position="129"/>
        <end position="153"/>
    </location>
</feature>
<feature type="transmembrane region" description="Helical" evidence="1">
    <location>
        <begin position="95"/>
        <end position="117"/>
    </location>
</feature>
<feature type="transmembrane region" description="Helical" evidence="1">
    <location>
        <begin position="213"/>
        <end position="233"/>
    </location>
</feature>
<comment type="caution">
    <text evidence="3">The sequence shown here is derived from an EMBL/GenBank/DDBJ whole genome shotgun (WGS) entry which is preliminary data.</text>
</comment>
<keyword evidence="1" id="KW-0472">Membrane</keyword>
<feature type="transmembrane region" description="Helical" evidence="1">
    <location>
        <begin position="12"/>
        <end position="37"/>
    </location>
</feature>